<feature type="compositionally biased region" description="Low complexity" evidence="1">
    <location>
        <begin position="116"/>
        <end position="159"/>
    </location>
</feature>
<dbReference type="Proteomes" id="UP001231189">
    <property type="component" value="Unassembled WGS sequence"/>
</dbReference>
<protein>
    <recommendedName>
        <fullName evidence="2">Reverse transcriptase Ty1/copia-type domain-containing protein</fullName>
    </recommendedName>
</protein>
<comment type="caution">
    <text evidence="3">The sequence shown here is derived from an EMBL/GenBank/DDBJ whole genome shotgun (WGS) entry which is preliminary data.</text>
</comment>
<feature type="domain" description="Reverse transcriptase Ty1/copia-type" evidence="2">
    <location>
        <begin position="226"/>
        <end position="469"/>
    </location>
</feature>
<dbReference type="InterPro" id="IPR013103">
    <property type="entry name" value="RVT_2"/>
</dbReference>
<dbReference type="AlphaFoldDB" id="A0AAD8S3A5"/>
<sequence>MTSSNNLPPWLMDSGATDHITNDLERLHMHERYAGKDNVQVANGKADIVPVQIAAPATDVQATPAPDVHVVHGTGMASHAPERADDVQAAAALDVPGSAASPCAPDVPIVHGMGASPNVSDVPPSTSTTASSAGASAGSSAAPHQPASPSAGPSPAVTPMADASGHGMVTRHRDNTRCGKVYTDGTMRYDPRRRALFAAPTSHRDALSEPAWRAAMADEFSALCQNRTWVLVPRPSGVNIVGIKWVFKTKHKPDGSIDKHKSRLVARGFTQQHGIDYGETFSPVVKPATVHLVISLAVSRGWALRQVDVSNAFLHGFLSEDVYVQQPPGFEDARYPSHVCKLQRALYGLKQSPRAWYARLSSRLHQLGFKSSKADTSLFIFSQGGVYIYMLVYVDDIVIASSSSAAVDKLVHALSDTFPIKDLGVLEYFLGLEASRNSGGMTLTQRKYALDLLHRVGMENCKSTSTPLAPTERLSRDTGASLGPEDSFRYHSIVGGLQYLTLTRPNISFAINKVCQFLSQPTEVHWEAVKRILRYVKGTLNTGLKFRKSSSMGTSIFTDADWAEEDDILTGDVKLSRGGRHPLLPGSSGPHSPTAATVHPLAGHNRRSSLHRRQPPLLPSPVASTASLRRAHLPSVGHVRRRRRRSSPCLYRPTPPWLLLSSSGASAASLRPRPLHPVLSSVAEIAGRDTSSTPPPPPLHSVAGIAGTGWSVAFHSPLMQPLPSVAWIAGRDPPPLHSIAVPSPLSPCAASSMTSDDMLLAYSSAEGQQTHAHTPSMVTSNDSMVAGQVEHVVPQLPPTASGRLRRSMVALTRPLHLSIGKDDAGAASVAEASRSGIWWQSSGEVSTIA</sequence>
<evidence type="ECO:0000259" key="2">
    <source>
        <dbReference type="Pfam" id="PF07727"/>
    </source>
</evidence>
<dbReference type="EMBL" id="JAUUTY010000004">
    <property type="protein sequence ID" value="KAK1644395.1"/>
    <property type="molecule type" value="Genomic_DNA"/>
</dbReference>
<feature type="region of interest" description="Disordered" evidence="1">
    <location>
        <begin position="112"/>
        <end position="172"/>
    </location>
</feature>
<accession>A0AAD8S3A5</accession>
<name>A0AAD8S3A5_LOLMU</name>
<dbReference type="InterPro" id="IPR043502">
    <property type="entry name" value="DNA/RNA_pol_sf"/>
</dbReference>
<organism evidence="3 4">
    <name type="scientific">Lolium multiflorum</name>
    <name type="common">Italian ryegrass</name>
    <name type="synonym">Lolium perenne subsp. multiflorum</name>
    <dbReference type="NCBI Taxonomy" id="4521"/>
    <lineage>
        <taxon>Eukaryota</taxon>
        <taxon>Viridiplantae</taxon>
        <taxon>Streptophyta</taxon>
        <taxon>Embryophyta</taxon>
        <taxon>Tracheophyta</taxon>
        <taxon>Spermatophyta</taxon>
        <taxon>Magnoliopsida</taxon>
        <taxon>Liliopsida</taxon>
        <taxon>Poales</taxon>
        <taxon>Poaceae</taxon>
        <taxon>BOP clade</taxon>
        <taxon>Pooideae</taxon>
        <taxon>Poodae</taxon>
        <taxon>Poeae</taxon>
        <taxon>Poeae Chloroplast Group 2 (Poeae type)</taxon>
        <taxon>Loliodinae</taxon>
        <taxon>Loliinae</taxon>
        <taxon>Lolium</taxon>
    </lineage>
</organism>
<reference evidence="3" key="1">
    <citation type="submission" date="2023-07" db="EMBL/GenBank/DDBJ databases">
        <title>A chromosome-level genome assembly of Lolium multiflorum.</title>
        <authorList>
            <person name="Chen Y."/>
            <person name="Copetti D."/>
            <person name="Kolliker R."/>
            <person name="Studer B."/>
        </authorList>
    </citation>
    <scope>NUCLEOTIDE SEQUENCE</scope>
    <source>
        <strain evidence="3">02402/16</strain>
        <tissue evidence="3">Leaf</tissue>
    </source>
</reference>
<gene>
    <name evidence="3" type="ORF">QYE76_062200</name>
</gene>
<evidence type="ECO:0000256" key="1">
    <source>
        <dbReference type="SAM" id="MobiDB-lite"/>
    </source>
</evidence>
<keyword evidence="4" id="KW-1185">Reference proteome</keyword>
<dbReference type="SUPFAM" id="SSF56672">
    <property type="entry name" value="DNA/RNA polymerases"/>
    <property type="match status" value="1"/>
</dbReference>
<dbReference type="PANTHER" id="PTHR11439:SF455">
    <property type="entry name" value="RLK (RECEPTOR-LIKE PROTEIN KINASE) 8, PUTATIVE-RELATED"/>
    <property type="match status" value="1"/>
</dbReference>
<dbReference type="PANTHER" id="PTHR11439">
    <property type="entry name" value="GAG-POL-RELATED RETROTRANSPOSON"/>
    <property type="match status" value="1"/>
</dbReference>
<evidence type="ECO:0000313" key="3">
    <source>
        <dbReference type="EMBL" id="KAK1644395.1"/>
    </source>
</evidence>
<dbReference type="Pfam" id="PF07727">
    <property type="entry name" value="RVT_2"/>
    <property type="match status" value="1"/>
</dbReference>
<evidence type="ECO:0000313" key="4">
    <source>
        <dbReference type="Proteomes" id="UP001231189"/>
    </source>
</evidence>
<proteinExistence type="predicted"/>